<keyword evidence="2" id="KW-0378">Hydrolase</keyword>
<dbReference type="FunFam" id="2.40.10.10:FF:000002">
    <property type="entry name" value="Transmembrane protease serine"/>
    <property type="match status" value="1"/>
</dbReference>
<dbReference type="EMBL" id="JANPWB010000011">
    <property type="protein sequence ID" value="KAJ1122373.1"/>
    <property type="molecule type" value="Genomic_DNA"/>
</dbReference>
<dbReference type="InterPro" id="IPR009003">
    <property type="entry name" value="Peptidase_S1_PA"/>
</dbReference>
<keyword evidence="3" id="KW-0720">Serine protease</keyword>
<dbReference type="InterPro" id="IPR043504">
    <property type="entry name" value="Peptidase_S1_PA_chymotrypsin"/>
</dbReference>
<feature type="domain" description="Peptidase S1" evidence="6">
    <location>
        <begin position="1"/>
        <end position="199"/>
    </location>
</feature>
<accession>A0AAV7P710</accession>
<evidence type="ECO:0000256" key="1">
    <source>
        <dbReference type="ARBA" id="ARBA00022670"/>
    </source>
</evidence>
<name>A0AAV7P710_PLEWA</name>
<dbReference type="Proteomes" id="UP001066276">
    <property type="component" value="Chromosome 7"/>
</dbReference>
<dbReference type="InterPro" id="IPR001314">
    <property type="entry name" value="Peptidase_S1A"/>
</dbReference>
<organism evidence="7 8">
    <name type="scientific">Pleurodeles waltl</name>
    <name type="common">Iberian ribbed newt</name>
    <dbReference type="NCBI Taxonomy" id="8319"/>
    <lineage>
        <taxon>Eukaryota</taxon>
        <taxon>Metazoa</taxon>
        <taxon>Chordata</taxon>
        <taxon>Craniata</taxon>
        <taxon>Vertebrata</taxon>
        <taxon>Euteleostomi</taxon>
        <taxon>Amphibia</taxon>
        <taxon>Batrachia</taxon>
        <taxon>Caudata</taxon>
        <taxon>Salamandroidea</taxon>
        <taxon>Salamandridae</taxon>
        <taxon>Pleurodelinae</taxon>
        <taxon>Pleurodeles</taxon>
    </lineage>
</organism>
<dbReference type="SMART" id="SM00020">
    <property type="entry name" value="Tryp_SPc"/>
    <property type="match status" value="1"/>
</dbReference>
<gene>
    <name evidence="7" type="ORF">NDU88_000862</name>
</gene>
<dbReference type="PROSITE" id="PS00135">
    <property type="entry name" value="TRYPSIN_SER"/>
    <property type="match status" value="1"/>
</dbReference>
<dbReference type="Gene3D" id="2.40.10.10">
    <property type="entry name" value="Trypsin-like serine proteases"/>
    <property type="match status" value="2"/>
</dbReference>
<dbReference type="PANTHER" id="PTHR24264:SF54">
    <property type="entry name" value="PEPTIDASE S1 DOMAIN-CONTAINING PROTEIN"/>
    <property type="match status" value="1"/>
</dbReference>
<comment type="similarity">
    <text evidence="5">Belongs to the peptidase S1 family. CLIP subfamily.</text>
</comment>
<dbReference type="PROSITE" id="PS50240">
    <property type="entry name" value="TRYPSIN_DOM"/>
    <property type="match status" value="1"/>
</dbReference>
<dbReference type="GO" id="GO:0006508">
    <property type="term" value="P:proteolysis"/>
    <property type="evidence" value="ECO:0007669"/>
    <property type="project" value="UniProtKB-KW"/>
</dbReference>
<evidence type="ECO:0000256" key="3">
    <source>
        <dbReference type="ARBA" id="ARBA00022825"/>
    </source>
</evidence>
<keyword evidence="1" id="KW-0645">Protease</keyword>
<evidence type="ECO:0000259" key="6">
    <source>
        <dbReference type="PROSITE" id="PS50240"/>
    </source>
</evidence>
<dbReference type="GO" id="GO:0005615">
    <property type="term" value="C:extracellular space"/>
    <property type="evidence" value="ECO:0007669"/>
    <property type="project" value="TreeGrafter"/>
</dbReference>
<dbReference type="PRINTS" id="PR00722">
    <property type="entry name" value="CHYMOTRYPSIN"/>
</dbReference>
<evidence type="ECO:0000313" key="7">
    <source>
        <dbReference type="EMBL" id="KAJ1122373.1"/>
    </source>
</evidence>
<keyword evidence="4" id="KW-1015">Disulfide bond</keyword>
<dbReference type="AlphaFoldDB" id="A0AAV7P710"/>
<dbReference type="Pfam" id="PF00089">
    <property type="entry name" value="Trypsin"/>
    <property type="match status" value="1"/>
</dbReference>
<proteinExistence type="inferred from homology"/>
<reference evidence="7" key="1">
    <citation type="journal article" date="2022" name="bioRxiv">
        <title>Sequencing and chromosome-scale assembly of the giantPleurodeles waltlgenome.</title>
        <authorList>
            <person name="Brown T."/>
            <person name="Elewa A."/>
            <person name="Iarovenko S."/>
            <person name="Subramanian E."/>
            <person name="Araus A.J."/>
            <person name="Petzold A."/>
            <person name="Susuki M."/>
            <person name="Suzuki K.-i.T."/>
            <person name="Hayashi T."/>
            <person name="Toyoda A."/>
            <person name="Oliveira C."/>
            <person name="Osipova E."/>
            <person name="Leigh N.D."/>
            <person name="Simon A."/>
            <person name="Yun M.H."/>
        </authorList>
    </citation>
    <scope>NUCLEOTIDE SEQUENCE</scope>
    <source>
        <strain evidence="7">20211129_DDA</strain>
        <tissue evidence="7">Liver</tissue>
    </source>
</reference>
<dbReference type="GO" id="GO:0004252">
    <property type="term" value="F:serine-type endopeptidase activity"/>
    <property type="evidence" value="ECO:0007669"/>
    <property type="project" value="InterPro"/>
</dbReference>
<dbReference type="InterPro" id="IPR033116">
    <property type="entry name" value="TRYPSIN_SER"/>
</dbReference>
<dbReference type="CDD" id="cd00190">
    <property type="entry name" value="Tryp_SPc"/>
    <property type="match status" value="1"/>
</dbReference>
<comment type="caution">
    <text evidence="7">The sequence shown here is derived from an EMBL/GenBank/DDBJ whole genome shotgun (WGS) entry which is preliminary data.</text>
</comment>
<sequence>MVEDEESPVMYVGIRNLINIRPRHRLVAKKVFLHDKWKRGVPDPRTDYDNDIALIKLKAKVELSNLVSPICLPGPDLEYILENGRTGYISGWGKTENKDQVQTLQMAQISIVKMADCQNVKADIGDSNQYLFSSNMICAGDNIKDSCQGDSGGAFVMQDPHNDTLYFVAGIVSWGPKCGTFGLYTNVRNYLDWIKKTMLEHKNT</sequence>
<evidence type="ECO:0000256" key="2">
    <source>
        <dbReference type="ARBA" id="ARBA00022801"/>
    </source>
</evidence>
<dbReference type="SUPFAM" id="SSF50494">
    <property type="entry name" value="Trypsin-like serine proteases"/>
    <property type="match status" value="1"/>
</dbReference>
<dbReference type="InterPro" id="IPR050127">
    <property type="entry name" value="Serine_Proteases_S1"/>
</dbReference>
<evidence type="ECO:0000256" key="5">
    <source>
        <dbReference type="ARBA" id="ARBA00024195"/>
    </source>
</evidence>
<protein>
    <recommendedName>
        <fullName evidence="6">Peptidase S1 domain-containing protein</fullName>
    </recommendedName>
</protein>
<evidence type="ECO:0000313" key="8">
    <source>
        <dbReference type="Proteomes" id="UP001066276"/>
    </source>
</evidence>
<dbReference type="InterPro" id="IPR001254">
    <property type="entry name" value="Trypsin_dom"/>
</dbReference>
<evidence type="ECO:0000256" key="4">
    <source>
        <dbReference type="ARBA" id="ARBA00023157"/>
    </source>
</evidence>
<keyword evidence="8" id="KW-1185">Reference proteome</keyword>
<dbReference type="PANTHER" id="PTHR24264">
    <property type="entry name" value="TRYPSIN-RELATED"/>
    <property type="match status" value="1"/>
</dbReference>